<evidence type="ECO:0000256" key="7">
    <source>
        <dbReference type="ARBA" id="ARBA00022723"/>
    </source>
</evidence>
<evidence type="ECO:0000256" key="13">
    <source>
        <dbReference type="PROSITE-ProRule" id="PRU00175"/>
    </source>
</evidence>
<keyword evidence="8 13" id="KW-0863">Zinc-finger</keyword>
<sequence>MSTNSTDTSSYLSGNSEALRSLLTALVIFGSVFILYVVLHCLNHCFFYRCYPRPSGLRRSVIATLLVVAYQKRREDEDGDGPDECTVCLGELEEGEKVRVLPRCEHLFHVDCIDKWLFSHSTCPVCRASVKPPDSVRSPGSLPPGVMAGLANAKETGSTSGLGASFRQMLNRDLSGQIAHSSIEVFHDLERQ</sequence>
<evidence type="ECO:0000256" key="1">
    <source>
        <dbReference type="ARBA" id="ARBA00000900"/>
    </source>
</evidence>
<keyword evidence="10" id="KW-0862">Zinc</keyword>
<evidence type="ECO:0000256" key="12">
    <source>
        <dbReference type="ARBA" id="ARBA00023136"/>
    </source>
</evidence>
<dbReference type="Gene3D" id="3.30.40.10">
    <property type="entry name" value="Zinc/RING finger domain, C3HC4 (zinc finger)"/>
    <property type="match status" value="1"/>
</dbReference>
<dbReference type="EC" id="2.3.2.27" evidence="4"/>
<dbReference type="PANTHER" id="PTHR46539:SF24">
    <property type="entry name" value="(WILD MALAYSIAN BANANA) HYPOTHETICAL PROTEIN"/>
    <property type="match status" value="1"/>
</dbReference>
<dbReference type="InterPro" id="IPR013083">
    <property type="entry name" value="Znf_RING/FYVE/PHD"/>
</dbReference>
<comment type="caution">
    <text evidence="16">The sequence shown here is derived from an EMBL/GenBank/DDBJ whole genome shotgun (WGS) entry which is preliminary data.</text>
</comment>
<evidence type="ECO:0000313" key="17">
    <source>
        <dbReference type="Proteomes" id="UP001210211"/>
    </source>
</evidence>
<dbReference type="PANTHER" id="PTHR46539">
    <property type="entry name" value="E3 UBIQUITIN-PROTEIN LIGASE ATL42"/>
    <property type="match status" value="1"/>
</dbReference>
<keyword evidence="17" id="KW-1185">Reference proteome</keyword>
<dbReference type="CDD" id="cd16461">
    <property type="entry name" value="RING-H2_EL5-like"/>
    <property type="match status" value="1"/>
</dbReference>
<evidence type="ECO:0000256" key="6">
    <source>
        <dbReference type="ARBA" id="ARBA00022692"/>
    </source>
</evidence>
<evidence type="ECO:0000256" key="11">
    <source>
        <dbReference type="ARBA" id="ARBA00022989"/>
    </source>
</evidence>
<dbReference type="GO" id="GO:0061630">
    <property type="term" value="F:ubiquitin protein ligase activity"/>
    <property type="evidence" value="ECO:0007669"/>
    <property type="project" value="UniProtKB-EC"/>
</dbReference>
<comment type="subcellular location">
    <subcellularLocation>
        <location evidence="2">Membrane</location>
        <topology evidence="2">Single-pass membrane protein</topology>
    </subcellularLocation>
</comment>
<organism evidence="16 17">
    <name type="scientific">Rhynchospora tenuis</name>
    <dbReference type="NCBI Taxonomy" id="198213"/>
    <lineage>
        <taxon>Eukaryota</taxon>
        <taxon>Viridiplantae</taxon>
        <taxon>Streptophyta</taxon>
        <taxon>Embryophyta</taxon>
        <taxon>Tracheophyta</taxon>
        <taxon>Spermatophyta</taxon>
        <taxon>Magnoliopsida</taxon>
        <taxon>Liliopsida</taxon>
        <taxon>Poales</taxon>
        <taxon>Cyperaceae</taxon>
        <taxon>Cyperoideae</taxon>
        <taxon>Rhynchosporeae</taxon>
        <taxon>Rhynchospora</taxon>
    </lineage>
</organism>
<keyword evidence="5" id="KW-0808">Transferase</keyword>
<keyword evidence="7" id="KW-0479">Metal-binding</keyword>
<keyword evidence="11 14" id="KW-1133">Transmembrane helix</keyword>
<dbReference type="FunFam" id="3.30.40.10:FF:000187">
    <property type="entry name" value="E3 ubiquitin-protein ligase ATL6"/>
    <property type="match status" value="1"/>
</dbReference>
<keyword evidence="6 14" id="KW-0812">Transmembrane</keyword>
<evidence type="ECO:0000256" key="8">
    <source>
        <dbReference type="ARBA" id="ARBA00022771"/>
    </source>
</evidence>
<dbReference type="SUPFAM" id="SSF57850">
    <property type="entry name" value="RING/U-box"/>
    <property type="match status" value="1"/>
</dbReference>
<reference evidence="16 17" key="1">
    <citation type="journal article" date="2022" name="Cell">
        <title>Repeat-based holocentromeres influence genome architecture and karyotype evolution.</title>
        <authorList>
            <person name="Hofstatter P.G."/>
            <person name="Thangavel G."/>
            <person name="Lux T."/>
            <person name="Neumann P."/>
            <person name="Vondrak T."/>
            <person name="Novak P."/>
            <person name="Zhang M."/>
            <person name="Costa L."/>
            <person name="Castellani M."/>
            <person name="Scott A."/>
            <person name="Toegelov H."/>
            <person name="Fuchs J."/>
            <person name="Mata-Sucre Y."/>
            <person name="Dias Y."/>
            <person name="Vanzela A.L.L."/>
            <person name="Huettel B."/>
            <person name="Almeida C.C.S."/>
            <person name="Simkova H."/>
            <person name="Souza G."/>
            <person name="Pedrosa-Harand A."/>
            <person name="Macas J."/>
            <person name="Mayer K.F.X."/>
            <person name="Houben A."/>
            <person name="Marques A."/>
        </authorList>
    </citation>
    <scope>NUCLEOTIDE SEQUENCE [LARGE SCALE GENOMIC DNA]</scope>
    <source>
        <strain evidence="16">RhyTen1mFocal</strain>
    </source>
</reference>
<gene>
    <name evidence="16" type="ORF">LUZ61_004918</name>
</gene>
<evidence type="ECO:0000259" key="15">
    <source>
        <dbReference type="PROSITE" id="PS50089"/>
    </source>
</evidence>
<feature type="transmembrane region" description="Helical" evidence="14">
    <location>
        <begin position="20"/>
        <end position="39"/>
    </location>
</feature>
<dbReference type="InterPro" id="IPR001841">
    <property type="entry name" value="Znf_RING"/>
</dbReference>
<dbReference type="Pfam" id="PF13639">
    <property type="entry name" value="zf-RING_2"/>
    <property type="match status" value="1"/>
</dbReference>
<evidence type="ECO:0000256" key="9">
    <source>
        <dbReference type="ARBA" id="ARBA00022786"/>
    </source>
</evidence>
<dbReference type="PROSITE" id="PS50089">
    <property type="entry name" value="ZF_RING_2"/>
    <property type="match status" value="1"/>
</dbReference>
<keyword evidence="12 14" id="KW-0472">Membrane</keyword>
<evidence type="ECO:0000256" key="10">
    <source>
        <dbReference type="ARBA" id="ARBA00022833"/>
    </source>
</evidence>
<evidence type="ECO:0000313" key="16">
    <source>
        <dbReference type="EMBL" id="KAJ3701213.1"/>
    </source>
</evidence>
<accession>A0AAD5ZNQ4</accession>
<comment type="pathway">
    <text evidence="3">Protein modification; protein ubiquitination.</text>
</comment>
<evidence type="ECO:0000256" key="4">
    <source>
        <dbReference type="ARBA" id="ARBA00012483"/>
    </source>
</evidence>
<dbReference type="GO" id="GO:0016020">
    <property type="term" value="C:membrane"/>
    <property type="evidence" value="ECO:0007669"/>
    <property type="project" value="UniProtKB-SubCell"/>
</dbReference>
<dbReference type="Proteomes" id="UP001210211">
    <property type="component" value="Unassembled WGS sequence"/>
</dbReference>
<evidence type="ECO:0000256" key="14">
    <source>
        <dbReference type="SAM" id="Phobius"/>
    </source>
</evidence>
<evidence type="ECO:0000256" key="3">
    <source>
        <dbReference type="ARBA" id="ARBA00004906"/>
    </source>
</evidence>
<name>A0AAD5ZNQ4_9POAL</name>
<keyword evidence="9" id="KW-0833">Ubl conjugation pathway</keyword>
<feature type="domain" description="RING-type" evidence="15">
    <location>
        <begin position="85"/>
        <end position="127"/>
    </location>
</feature>
<evidence type="ECO:0000256" key="5">
    <source>
        <dbReference type="ARBA" id="ARBA00022679"/>
    </source>
</evidence>
<proteinExistence type="predicted"/>
<dbReference type="GO" id="GO:0008270">
    <property type="term" value="F:zinc ion binding"/>
    <property type="evidence" value="ECO:0007669"/>
    <property type="project" value="UniProtKB-KW"/>
</dbReference>
<dbReference type="EMBL" id="JAMRDG010000001">
    <property type="protein sequence ID" value="KAJ3701213.1"/>
    <property type="molecule type" value="Genomic_DNA"/>
</dbReference>
<dbReference type="SMART" id="SM00184">
    <property type="entry name" value="RING"/>
    <property type="match status" value="1"/>
</dbReference>
<comment type="catalytic activity">
    <reaction evidence="1">
        <text>S-ubiquitinyl-[E2 ubiquitin-conjugating enzyme]-L-cysteine + [acceptor protein]-L-lysine = [E2 ubiquitin-conjugating enzyme]-L-cysteine + N(6)-ubiquitinyl-[acceptor protein]-L-lysine.</text>
        <dbReference type="EC" id="2.3.2.27"/>
    </reaction>
</comment>
<dbReference type="AlphaFoldDB" id="A0AAD5ZNQ4"/>
<evidence type="ECO:0000256" key="2">
    <source>
        <dbReference type="ARBA" id="ARBA00004167"/>
    </source>
</evidence>
<protein>
    <recommendedName>
        <fullName evidence="4">RING-type E3 ubiquitin transferase</fullName>
        <ecNumber evidence="4">2.3.2.27</ecNumber>
    </recommendedName>
</protein>